<dbReference type="FunFam" id="1.10.510.10:FF:000479">
    <property type="entry name" value="Leucine-rich repeat receptor-like protein kinase"/>
    <property type="match status" value="1"/>
</dbReference>
<dbReference type="Gene3D" id="3.80.10.10">
    <property type="entry name" value="Ribonuclease Inhibitor"/>
    <property type="match status" value="1"/>
</dbReference>
<evidence type="ECO:0000256" key="3">
    <source>
        <dbReference type="ARBA" id="ARBA00022692"/>
    </source>
</evidence>
<dbReference type="PROSITE" id="PS50011">
    <property type="entry name" value="PROTEIN_KINASE_DOM"/>
    <property type="match status" value="1"/>
</dbReference>
<gene>
    <name evidence="13" type="ORF">OLC1_LOCUS7895</name>
</gene>
<dbReference type="PANTHER" id="PTHR48007">
    <property type="entry name" value="LEUCINE-RICH REPEAT RECEPTOR-LIKE PROTEIN KINASE PXC1"/>
    <property type="match status" value="1"/>
</dbReference>
<organism evidence="13 14">
    <name type="scientific">Oldenlandia corymbosa var. corymbosa</name>
    <dbReference type="NCBI Taxonomy" id="529605"/>
    <lineage>
        <taxon>Eukaryota</taxon>
        <taxon>Viridiplantae</taxon>
        <taxon>Streptophyta</taxon>
        <taxon>Embryophyta</taxon>
        <taxon>Tracheophyta</taxon>
        <taxon>Spermatophyta</taxon>
        <taxon>Magnoliopsida</taxon>
        <taxon>eudicotyledons</taxon>
        <taxon>Gunneridae</taxon>
        <taxon>Pentapetalae</taxon>
        <taxon>asterids</taxon>
        <taxon>lamiids</taxon>
        <taxon>Gentianales</taxon>
        <taxon>Rubiaceae</taxon>
        <taxon>Rubioideae</taxon>
        <taxon>Spermacoceae</taxon>
        <taxon>Hedyotis-Oldenlandia complex</taxon>
        <taxon>Oldenlandia</taxon>
    </lineage>
</organism>
<dbReference type="Pfam" id="PF13855">
    <property type="entry name" value="LRR_8"/>
    <property type="match status" value="1"/>
</dbReference>
<sequence>MAKNSVRFCLVFVLFLAVWSLKVLAGTDDLDVQALRSVYNGLNRPPQLKGWTSEGGDPCGESWTGVSCNGSSVNFIQLPGLELTGNIGIDLFNLKNLKQLDLSSNKIQGEIPLGLPINVTDLNLSSNNLSQNIPYSLIYMKNLRHLNLSHNELSGILGDFFTGLENLIEMDLSHNNITGDLPSSFASLTNLSKLYLQGNAFTGSVLYLAKLPLTDLNIEDNNFSGVIPEEFQQIKNLRFGGNKFHRGDNYPEWKYPLDTLPYEENISSPPNAASNAIETYPTKKFKGQKKRRMGGTTAFLVGGGTLLAAFAGIAAAVIHIRRSQTLKGECRQSSLMSLATSSSRECSSTAAECSPHLSLINSPPGYKSWRLHSVQTKPFKVARRSFSTRNMVPISVKLFSAAELQLATNNFSPDHLLGHGSLGSVYRAESSDGEMMAVKSIEMVELSLNEEERFLNVVRQVAKLRHPNVVTLLGYCTEHGSHHLVYEYVRNFSLDEALHDSGSTPLAWGLRLRIALGIARGINYLHSSCMPPVAHSNLKASNILLDEDMRPRISDGGLAILRSLSSNSVKLKASEMAISDRGYIAPENVPSGDNLKGDVYAFGVLLLELLTGRLPFDSSKPTGEQFLARWASKRLHDSDYLEQMVDPAIKLTIPSQGLSHFADIVSLCIQPEREFRPAMSEVVESLLLLLQKQASTTSRSLAGESSEVDPFNQSNRSYDSRFCGSPSLSYYSI</sequence>
<dbReference type="Pfam" id="PF08263">
    <property type="entry name" value="LRRNT_2"/>
    <property type="match status" value="1"/>
</dbReference>
<dbReference type="InterPro" id="IPR003591">
    <property type="entry name" value="Leu-rich_rpt_typical-subtyp"/>
</dbReference>
<dbReference type="SMART" id="SM00369">
    <property type="entry name" value="LRR_TYP"/>
    <property type="match status" value="4"/>
</dbReference>
<dbReference type="Gene3D" id="1.10.510.10">
    <property type="entry name" value="Transferase(Phosphotransferase) domain 1"/>
    <property type="match status" value="1"/>
</dbReference>
<keyword evidence="14" id="KW-1185">Reference proteome</keyword>
<evidence type="ECO:0000259" key="12">
    <source>
        <dbReference type="PROSITE" id="PS50011"/>
    </source>
</evidence>
<dbReference type="FunFam" id="3.80.10.10:FF:000062">
    <property type="entry name" value="protein STRUBBELIG-RECEPTOR FAMILY 3"/>
    <property type="match status" value="1"/>
</dbReference>
<dbReference type="InterPro" id="IPR000719">
    <property type="entry name" value="Prot_kinase_dom"/>
</dbReference>
<dbReference type="GO" id="GO:0006952">
    <property type="term" value="P:defense response"/>
    <property type="evidence" value="ECO:0007669"/>
    <property type="project" value="UniProtKB-ARBA"/>
</dbReference>
<dbReference type="PANTHER" id="PTHR48007:SF56">
    <property type="entry name" value="LOW QUALITY PROTEIN: PROTEIN STRUBBELIG-RECEPTOR FAMILY 2"/>
    <property type="match status" value="1"/>
</dbReference>
<dbReference type="SUPFAM" id="SSF52058">
    <property type="entry name" value="L domain-like"/>
    <property type="match status" value="1"/>
</dbReference>
<evidence type="ECO:0000256" key="1">
    <source>
        <dbReference type="ARBA" id="ARBA00004167"/>
    </source>
</evidence>
<dbReference type="GO" id="GO:0051707">
    <property type="term" value="P:response to other organism"/>
    <property type="evidence" value="ECO:0007669"/>
    <property type="project" value="UniProtKB-ARBA"/>
</dbReference>
<dbReference type="EMBL" id="OX459120">
    <property type="protein sequence ID" value="CAI9097402.1"/>
    <property type="molecule type" value="Genomic_DNA"/>
</dbReference>
<protein>
    <submittedName>
        <fullName evidence="13">OLC1v1033817C1</fullName>
    </submittedName>
</protein>
<dbReference type="InterPro" id="IPR011009">
    <property type="entry name" value="Kinase-like_dom_sf"/>
</dbReference>
<dbReference type="FunFam" id="3.30.200.20:FF:000125">
    <property type="entry name" value="Protein STRUBBELIG-RECEPTOR FAMILY 8"/>
    <property type="match status" value="1"/>
</dbReference>
<evidence type="ECO:0000256" key="11">
    <source>
        <dbReference type="SAM" id="SignalP"/>
    </source>
</evidence>
<dbReference type="PRINTS" id="PR00019">
    <property type="entry name" value="LEURICHRPT"/>
</dbReference>
<dbReference type="Proteomes" id="UP001161247">
    <property type="component" value="Chromosome 3"/>
</dbReference>
<evidence type="ECO:0000256" key="10">
    <source>
        <dbReference type="SAM" id="Phobius"/>
    </source>
</evidence>
<accession>A0AAV1CPV2</accession>
<comment type="subcellular location">
    <subcellularLocation>
        <location evidence="1">Membrane</location>
        <topology evidence="1">Single-pass membrane protein</topology>
    </subcellularLocation>
</comment>
<keyword evidence="7 10" id="KW-0472">Membrane</keyword>
<evidence type="ECO:0000256" key="4">
    <source>
        <dbReference type="ARBA" id="ARBA00022729"/>
    </source>
</evidence>
<dbReference type="AlphaFoldDB" id="A0AAV1CPV2"/>
<evidence type="ECO:0000256" key="7">
    <source>
        <dbReference type="ARBA" id="ARBA00023136"/>
    </source>
</evidence>
<evidence type="ECO:0000256" key="6">
    <source>
        <dbReference type="ARBA" id="ARBA00022989"/>
    </source>
</evidence>
<dbReference type="GO" id="GO:0005524">
    <property type="term" value="F:ATP binding"/>
    <property type="evidence" value="ECO:0007669"/>
    <property type="project" value="InterPro"/>
</dbReference>
<dbReference type="Pfam" id="PF00069">
    <property type="entry name" value="Pkinase"/>
    <property type="match status" value="1"/>
</dbReference>
<evidence type="ECO:0000313" key="13">
    <source>
        <dbReference type="EMBL" id="CAI9097402.1"/>
    </source>
</evidence>
<feature type="transmembrane region" description="Helical" evidence="10">
    <location>
        <begin position="298"/>
        <end position="318"/>
    </location>
</feature>
<proteinExistence type="predicted"/>
<reference evidence="13" key="1">
    <citation type="submission" date="2023-03" db="EMBL/GenBank/DDBJ databases">
        <authorList>
            <person name="Julca I."/>
        </authorList>
    </citation>
    <scope>NUCLEOTIDE SEQUENCE</scope>
</reference>
<evidence type="ECO:0000256" key="2">
    <source>
        <dbReference type="ARBA" id="ARBA00022614"/>
    </source>
</evidence>
<dbReference type="InterPro" id="IPR046959">
    <property type="entry name" value="PRK1-6/SRF4-like"/>
</dbReference>
<feature type="signal peptide" evidence="11">
    <location>
        <begin position="1"/>
        <end position="25"/>
    </location>
</feature>
<dbReference type="InterPro" id="IPR013210">
    <property type="entry name" value="LRR_N_plant-typ"/>
</dbReference>
<dbReference type="GO" id="GO:0016020">
    <property type="term" value="C:membrane"/>
    <property type="evidence" value="ECO:0007669"/>
    <property type="project" value="UniProtKB-SubCell"/>
</dbReference>
<keyword evidence="8" id="KW-0675">Receptor</keyword>
<dbReference type="SUPFAM" id="SSF56112">
    <property type="entry name" value="Protein kinase-like (PK-like)"/>
    <property type="match status" value="1"/>
</dbReference>
<keyword evidence="4 11" id="KW-0732">Signal</keyword>
<dbReference type="InterPro" id="IPR001611">
    <property type="entry name" value="Leu-rich_rpt"/>
</dbReference>
<keyword evidence="9" id="KW-0325">Glycoprotein</keyword>
<dbReference type="Pfam" id="PF00560">
    <property type="entry name" value="LRR_1"/>
    <property type="match status" value="3"/>
</dbReference>
<feature type="chain" id="PRO_5043494338" evidence="11">
    <location>
        <begin position="26"/>
        <end position="733"/>
    </location>
</feature>
<keyword evidence="3 10" id="KW-0812">Transmembrane</keyword>
<dbReference type="PROSITE" id="PS51450">
    <property type="entry name" value="LRR"/>
    <property type="match status" value="1"/>
</dbReference>
<dbReference type="InterPro" id="IPR032675">
    <property type="entry name" value="LRR_dom_sf"/>
</dbReference>
<feature type="domain" description="Protein kinase" evidence="12">
    <location>
        <begin position="411"/>
        <end position="688"/>
    </location>
</feature>
<dbReference type="Gene3D" id="3.30.200.20">
    <property type="entry name" value="Phosphorylase Kinase, domain 1"/>
    <property type="match status" value="1"/>
</dbReference>
<evidence type="ECO:0000256" key="8">
    <source>
        <dbReference type="ARBA" id="ARBA00023170"/>
    </source>
</evidence>
<dbReference type="GO" id="GO:0004672">
    <property type="term" value="F:protein kinase activity"/>
    <property type="evidence" value="ECO:0007669"/>
    <property type="project" value="InterPro"/>
</dbReference>
<keyword evidence="5" id="KW-0677">Repeat</keyword>
<keyword evidence="6 10" id="KW-1133">Transmembrane helix</keyword>
<evidence type="ECO:0000313" key="14">
    <source>
        <dbReference type="Proteomes" id="UP001161247"/>
    </source>
</evidence>
<evidence type="ECO:0000256" key="5">
    <source>
        <dbReference type="ARBA" id="ARBA00022737"/>
    </source>
</evidence>
<name>A0AAV1CPV2_OLDCO</name>
<keyword evidence="2" id="KW-0433">Leucine-rich repeat</keyword>
<evidence type="ECO:0000256" key="9">
    <source>
        <dbReference type="ARBA" id="ARBA00023180"/>
    </source>
</evidence>